<organism evidence="1 2">
    <name type="scientific">Taishania pollutisoli</name>
    <dbReference type="NCBI Taxonomy" id="2766479"/>
    <lineage>
        <taxon>Bacteria</taxon>
        <taxon>Pseudomonadati</taxon>
        <taxon>Bacteroidota</taxon>
        <taxon>Flavobacteriia</taxon>
        <taxon>Flavobacteriales</taxon>
        <taxon>Crocinitomicaceae</taxon>
        <taxon>Taishania</taxon>
    </lineage>
</organism>
<dbReference type="AlphaFoldDB" id="A0A8J6P6J4"/>
<evidence type="ECO:0000313" key="1">
    <source>
        <dbReference type="EMBL" id="MBC9812827.1"/>
    </source>
</evidence>
<dbReference type="EMBL" id="JACVEL010000006">
    <property type="protein sequence ID" value="MBC9812827.1"/>
    <property type="molecule type" value="Genomic_DNA"/>
</dbReference>
<keyword evidence="2" id="KW-1185">Reference proteome</keyword>
<name>A0A8J6P6J4_9FLAO</name>
<evidence type="ECO:0000313" key="2">
    <source>
        <dbReference type="Proteomes" id="UP000652681"/>
    </source>
</evidence>
<gene>
    <name evidence="1" type="ORF">H9Y05_10125</name>
</gene>
<proteinExistence type="predicted"/>
<accession>A0A8J6P6J4</accession>
<protein>
    <submittedName>
        <fullName evidence="1">Uncharacterized protein</fullName>
    </submittedName>
</protein>
<comment type="caution">
    <text evidence="1">The sequence shown here is derived from an EMBL/GenBank/DDBJ whole genome shotgun (WGS) entry which is preliminary data.</text>
</comment>
<dbReference type="Proteomes" id="UP000652681">
    <property type="component" value="Unassembled WGS sequence"/>
</dbReference>
<sequence length="105" mass="12405">MKFPVLIHHYLEHVELNQNESFLSFLNTHYQKEINHPDDRHGDHQRLPFKTSDCHSTHIPVIVPQPEFGFSIPTAIEFNTMKVYPTEEHHSFAHIETIWQPPRLG</sequence>
<reference evidence="1" key="1">
    <citation type="submission" date="2020-09" db="EMBL/GenBank/DDBJ databases">
        <title>Taishania pollutisoli gen. nov., sp. nov., Isolated from Tetrabromobisphenol A-Contaminated Soil.</title>
        <authorList>
            <person name="Chen Q."/>
        </authorList>
    </citation>
    <scope>NUCLEOTIDE SEQUENCE</scope>
    <source>
        <strain evidence="1">CZZ-1</strain>
    </source>
</reference>
<dbReference type="RefSeq" id="WP_216714211.1">
    <property type="nucleotide sequence ID" value="NZ_JACVEL010000006.1"/>
</dbReference>